<protein>
    <submittedName>
        <fullName evidence="1">Uncharacterized protein</fullName>
    </submittedName>
</protein>
<proteinExistence type="predicted"/>
<evidence type="ECO:0000313" key="1">
    <source>
        <dbReference type="EMBL" id="TSE29875.1"/>
    </source>
</evidence>
<dbReference type="RefSeq" id="WP_161595536.1">
    <property type="nucleotide sequence ID" value="NZ_VJON01000061.1"/>
</dbReference>
<keyword evidence="2" id="KW-1185">Reference proteome</keyword>
<gene>
    <name evidence="1" type="ORF">Tchar_02524</name>
</gene>
<accession>A0A554X256</accession>
<evidence type="ECO:0000313" key="2">
    <source>
        <dbReference type="Proteomes" id="UP000318294"/>
    </source>
</evidence>
<reference evidence="1 2" key="1">
    <citation type="submission" date="2019-07" db="EMBL/GenBank/DDBJ databases">
        <title>Tepidimonas charontis SPSP-6 draft genome.</title>
        <authorList>
            <person name="Da Costa M.S."/>
            <person name="Froufe H.J.C."/>
            <person name="Egas C."/>
            <person name="Albuquerque L."/>
        </authorList>
    </citation>
    <scope>NUCLEOTIDE SEQUENCE [LARGE SCALE GENOMIC DNA]</scope>
    <source>
        <strain evidence="1 2">SPSP-6</strain>
    </source>
</reference>
<dbReference type="AlphaFoldDB" id="A0A554X256"/>
<organism evidence="1 2">
    <name type="scientific">Tepidimonas charontis</name>
    <dbReference type="NCBI Taxonomy" id="2267262"/>
    <lineage>
        <taxon>Bacteria</taxon>
        <taxon>Pseudomonadati</taxon>
        <taxon>Pseudomonadota</taxon>
        <taxon>Betaproteobacteria</taxon>
        <taxon>Burkholderiales</taxon>
        <taxon>Tepidimonas</taxon>
    </lineage>
</organism>
<sequence>MLGLTEAGVERALARTLAYRKLAMVDFAKAILPNEDKIRFDEKDGND</sequence>
<dbReference type="OrthoDB" id="9775208at2"/>
<comment type="caution">
    <text evidence="1">The sequence shown here is derived from an EMBL/GenBank/DDBJ whole genome shotgun (WGS) entry which is preliminary data.</text>
</comment>
<dbReference type="Proteomes" id="UP000318294">
    <property type="component" value="Unassembled WGS sequence"/>
</dbReference>
<name>A0A554X256_9BURK</name>
<dbReference type="EMBL" id="VJON01000061">
    <property type="protein sequence ID" value="TSE29875.1"/>
    <property type="molecule type" value="Genomic_DNA"/>
</dbReference>